<dbReference type="AlphaFoldDB" id="A0ABD0LRE5"/>
<evidence type="ECO:0000313" key="2">
    <source>
        <dbReference type="Proteomes" id="UP001519460"/>
    </source>
</evidence>
<evidence type="ECO:0000313" key="1">
    <source>
        <dbReference type="EMBL" id="KAK7502043.1"/>
    </source>
</evidence>
<protein>
    <submittedName>
        <fullName evidence="1">Uncharacterized protein</fullName>
    </submittedName>
</protein>
<organism evidence="1 2">
    <name type="scientific">Batillaria attramentaria</name>
    <dbReference type="NCBI Taxonomy" id="370345"/>
    <lineage>
        <taxon>Eukaryota</taxon>
        <taxon>Metazoa</taxon>
        <taxon>Spiralia</taxon>
        <taxon>Lophotrochozoa</taxon>
        <taxon>Mollusca</taxon>
        <taxon>Gastropoda</taxon>
        <taxon>Caenogastropoda</taxon>
        <taxon>Sorbeoconcha</taxon>
        <taxon>Cerithioidea</taxon>
        <taxon>Batillariidae</taxon>
        <taxon>Batillaria</taxon>
    </lineage>
</organism>
<accession>A0ABD0LRE5</accession>
<dbReference type="Proteomes" id="UP001519460">
    <property type="component" value="Unassembled WGS sequence"/>
</dbReference>
<reference evidence="1 2" key="1">
    <citation type="journal article" date="2023" name="Sci. Data">
        <title>Genome assembly of the Korean intertidal mud-creeper Batillaria attramentaria.</title>
        <authorList>
            <person name="Patra A.K."/>
            <person name="Ho P.T."/>
            <person name="Jun S."/>
            <person name="Lee S.J."/>
            <person name="Kim Y."/>
            <person name="Won Y.J."/>
        </authorList>
    </citation>
    <scope>NUCLEOTIDE SEQUENCE [LARGE SCALE GENOMIC DNA]</scope>
    <source>
        <strain evidence="1">Wonlab-2016</strain>
    </source>
</reference>
<feature type="non-terminal residue" evidence="1">
    <location>
        <position position="1"/>
    </location>
</feature>
<gene>
    <name evidence="1" type="ORF">BaRGS_00006795</name>
</gene>
<comment type="caution">
    <text evidence="1">The sequence shown here is derived from an EMBL/GenBank/DDBJ whole genome shotgun (WGS) entry which is preliminary data.</text>
</comment>
<dbReference type="EMBL" id="JACVVK020000028">
    <property type="protein sequence ID" value="KAK7502043.1"/>
    <property type="molecule type" value="Genomic_DNA"/>
</dbReference>
<keyword evidence="2" id="KW-1185">Reference proteome</keyword>
<sequence>KPSAIAEDQSHVTVWSITGLRVNRTDGPAALVPVVPVVQAVVISRRQPAGLMTG</sequence>
<name>A0ABD0LRE5_9CAEN</name>
<proteinExistence type="predicted"/>